<sequence>MSLYKIVQEWDDSGGLEAFQNAKFRYWAKINNRQCDIPLPDPVLYIDEVDYNAVIDPEVVVDLFDEAQQPAPNNHSPKTSRPQGDSNNEAGRPCGRNKDGVGCFGSRKRSSRFKTNFYPTNSSWRNFRGNQNRIDHSEQTVYAGRPTSQQWKPTKYIEYGNNQASNDCGALIN</sequence>
<dbReference type="GeneID" id="120263984"/>
<evidence type="ECO:0000313" key="4">
    <source>
        <dbReference type="RefSeq" id="XP_039127904.1"/>
    </source>
</evidence>
<dbReference type="PANTHER" id="PTHR34567:SF3">
    <property type="entry name" value="FK506-BINDING-LIKE PROTEIN"/>
    <property type="match status" value="1"/>
</dbReference>
<protein>
    <submittedName>
        <fullName evidence="3 4">Uncharacterized protein LOC120263984</fullName>
    </submittedName>
</protein>
<accession>A0AB40BLT6</accession>
<gene>
    <name evidence="3 4" type="primary">LOC120263984</name>
</gene>
<evidence type="ECO:0000256" key="1">
    <source>
        <dbReference type="SAM" id="MobiDB-lite"/>
    </source>
</evidence>
<evidence type="ECO:0000313" key="2">
    <source>
        <dbReference type="Proteomes" id="UP001515500"/>
    </source>
</evidence>
<feature type="region of interest" description="Disordered" evidence="1">
    <location>
        <begin position="68"/>
        <end position="107"/>
    </location>
</feature>
<name>A0AB40BLT6_DIOCR</name>
<evidence type="ECO:0000313" key="3">
    <source>
        <dbReference type="RefSeq" id="XP_039127903.1"/>
    </source>
</evidence>
<dbReference type="Proteomes" id="UP001515500">
    <property type="component" value="Chromosome 6"/>
</dbReference>
<dbReference type="RefSeq" id="XP_039127903.1">
    <property type="nucleotide sequence ID" value="XM_039271969.1"/>
</dbReference>
<dbReference type="PANTHER" id="PTHR34567">
    <property type="entry name" value="FK506-BINDING-LIKE PROTEIN"/>
    <property type="match status" value="1"/>
</dbReference>
<proteinExistence type="predicted"/>
<keyword evidence="2" id="KW-1185">Reference proteome</keyword>
<reference evidence="3 4" key="1">
    <citation type="submission" date="2025-04" db="UniProtKB">
        <authorList>
            <consortium name="RefSeq"/>
        </authorList>
    </citation>
    <scope>IDENTIFICATION</scope>
</reference>
<dbReference type="AlphaFoldDB" id="A0AB40BLT6"/>
<organism evidence="2 3">
    <name type="scientific">Dioscorea cayennensis subsp. rotundata</name>
    <name type="common">White Guinea yam</name>
    <name type="synonym">Dioscorea rotundata</name>
    <dbReference type="NCBI Taxonomy" id="55577"/>
    <lineage>
        <taxon>Eukaryota</taxon>
        <taxon>Viridiplantae</taxon>
        <taxon>Streptophyta</taxon>
        <taxon>Embryophyta</taxon>
        <taxon>Tracheophyta</taxon>
        <taxon>Spermatophyta</taxon>
        <taxon>Magnoliopsida</taxon>
        <taxon>Liliopsida</taxon>
        <taxon>Dioscoreales</taxon>
        <taxon>Dioscoreaceae</taxon>
        <taxon>Dioscorea</taxon>
    </lineage>
</organism>
<feature type="compositionally biased region" description="Polar residues" evidence="1">
    <location>
        <begin position="70"/>
        <end position="89"/>
    </location>
</feature>
<dbReference type="RefSeq" id="XP_039127904.1">
    <property type="nucleotide sequence ID" value="XM_039271970.1"/>
</dbReference>